<comment type="subunit">
    <text evidence="7">The 26S proteasome consists of a 20S proteasome core and two 19S regulatory subunits. The 20S proteasome core is composed of 28 subunits that are arranged in four stacked rings, resulting in a barrel-shaped structure. The two end rings are each formed by seven alpha subunits, and the two central rings are each formed by seven beta subunits. The catalytic chamber with the active sites is on the inside of the barrel.</text>
</comment>
<dbReference type="GO" id="GO:0006511">
    <property type="term" value="P:ubiquitin-dependent protein catabolic process"/>
    <property type="evidence" value="ECO:0007669"/>
    <property type="project" value="InterPro"/>
</dbReference>
<evidence type="ECO:0000256" key="4">
    <source>
        <dbReference type="ARBA" id="ARBA00022490"/>
    </source>
</evidence>
<comment type="function">
    <text evidence="1">The proteasome is a multicatalytic proteinase complex which is characterized by its ability to cleave peptides with Arg, Phe, Tyr, Leu, and Glu adjacent to the leaving group at neutral or slightly basic pH. The proteasome has an ATP-dependent proteolytic activity.</text>
</comment>
<dbReference type="SUPFAM" id="SSF56235">
    <property type="entry name" value="N-terminal nucleophile aminohydrolases (Ntn hydrolases)"/>
    <property type="match status" value="1"/>
</dbReference>
<dbReference type="GeneID" id="100283940"/>
<evidence type="ECO:0000256" key="8">
    <source>
        <dbReference type="PROSITE-ProRule" id="PRU00808"/>
    </source>
</evidence>
<keyword evidence="5 8" id="KW-0647">Proteasome</keyword>
<dbReference type="Pfam" id="PF00227">
    <property type="entry name" value="Proteasome"/>
    <property type="match status" value="1"/>
</dbReference>
<evidence type="ECO:0007829" key="13">
    <source>
        <dbReference type="PeptideAtlas" id="B6TNC8"/>
    </source>
</evidence>
<dbReference type="PROSITE" id="PS51475">
    <property type="entry name" value="PROTEASOME_ALPHA_2"/>
    <property type="match status" value="1"/>
</dbReference>
<evidence type="ECO:0000256" key="3">
    <source>
        <dbReference type="ARBA" id="ARBA00004496"/>
    </source>
</evidence>
<comment type="subcellular location">
    <subcellularLocation>
        <location evidence="3">Cytoplasm</location>
    </subcellularLocation>
    <subcellularLocation>
        <location evidence="2">Nucleus</location>
    </subcellularLocation>
</comment>
<organism evidence="10">
    <name type="scientific">Zea mays</name>
    <name type="common">Maize</name>
    <dbReference type="NCBI Taxonomy" id="4577"/>
    <lineage>
        <taxon>Eukaryota</taxon>
        <taxon>Viridiplantae</taxon>
        <taxon>Streptophyta</taxon>
        <taxon>Embryophyta</taxon>
        <taxon>Tracheophyta</taxon>
        <taxon>Spermatophyta</taxon>
        <taxon>Magnoliopsida</taxon>
        <taxon>Liliopsida</taxon>
        <taxon>Poales</taxon>
        <taxon>Poaceae</taxon>
        <taxon>PACMAD clade</taxon>
        <taxon>Panicoideae</taxon>
        <taxon>Andropogonodae</taxon>
        <taxon>Andropogoneae</taxon>
        <taxon>Tripsacinae</taxon>
        <taxon>Zea</taxon>
    </lineage>
</organism>
<dbReference type="InterPro" id="IPR050115">
    <property type="entry name" value="Proteasome_alpha"/>
</dbReference>
<reference evidence="12" key="2">
    <citation type="submission" date="2015-12" db="EMBL/GenBank/DDBJ databases">
        <title>Update maize B73 reference genome by single molecule sequencing technologies.</title>
        <authorList>
            <consortium name="Maize Genome Sequencing Project"/>
            <person name="Ware D."/>
        </authorList>
    </citation>
    <scope>NUCLEOTIDE SEQUENCE [LARGE SCALE GENOMIC DNA]</scope>
    <source>
        <strain evidence="12">cv. B73</strain>
    </source>
</reference>
<dbReference type="ExpressionAtlas" id="B6TNC8">
    <property type="expression patterns" value="baseline and differential"/>
</dbReference>
<keyword evidence="12" id="KW-1185">Reference proteome</keyword>
<evidence type="ECO:0000256" key="1">
    <source>
        <dbReference type="ARBA" id="ARBA00002000"/>
    </source>
</evidence>
<keyword evidence="13" id="KW-1267">Proteomics identification</keyword>
<dbReference type="RefSeq" id="NP_001150310.1">
    <property type="nucleotide sequence ID" value="NM_001156838.2"/>
</dbReference>
<dbReference type="Pfam" id="PF10584">
    <property type="entry name" value="Proteasome_A_N"/>
    <property type="match status" value="1"/>
</dbReference>
<dbReference type="Proteomes" id="UP000007305">
    <property type="component" value="Chromosome 7"/>
</dbReference>
<feature type="domain" description="Proteasome alpha-type subunits" evidence="9">
    <location>
        <begin position="24"/>
        <end position="46"/>
    </location>
</feature>
<dbReference type="SMART" id="SM00948">
    <property type="entry name" value="Proteasome_A_N"/>
    <property type="match status" value="1"/>
</dbReference>
<dbReference type="InterPro" id="IPR001353">
    <property type="entry name" value="Proteasome_sua/b"/>
</dbReference>
<dbReference type="InterPro" id="IPR023332">
    <property type="entry name" value="Proteasome_alpha-type"/>
</dbReference>
<dbReference type="AlphaFoldDB" id="B6TNC8"/>
<dbReference type="Gramene" id="Zm00001eb327410_T003">
    <property type="protein sequence ID" value="Zm00001eb327410_P003"/>
    <property type="gene ID" value="Zm00001eb327410"/>
</dbReference>
<reference evidence="11" key="3">
    <citation type="submission" date="2019-07" db="EMBL/GenBank/DDBJ databases">
        <authorList>
            <person name="Seetharam A."/>
            <person name="Woodhouse M."/>
            <person name="Cannon E."/>
        </authorList>
    </citation>
    <scope>NUCLEOTIDE SEQUENCE [LARGE SCALE GENOMIC DNA]</scope>
    <source>
        <strain evidence="11">cv. B73</strain>
    </source>
</reference>
<comment type="similarity">
    <text evidence="8">Belongs to the peptidase T1A family.</text>
</comment>
<sequence length="285" mass="31463">MPRAGVSSSESSRRGAGAFRTLSEDRRITVFCSDGRLYQVDYAWNATKLAGVTSVGVRGTDSVCVVGQRRANTHAPKDKLLDMTSVSRLFPITDRLGLLATGIAGEGRALAHEARNQTAEFRFNWGYEMPPDVLAQWIADRAQIWTQYVSKRPSGVVAMILGIDDEKGTPQLFTCDPAGYFFGHKAASAGQRDTEAVNFLEKKMKNNPSLPFQETIQMAISALQFALKADLKASEVEVGVVRTDDPTFRVLTEAEIDEHLEAINPEPRHSEMLPGLFRDKLTLEN</sequence>
<dbReference type="FunFam" id="3.60.20.10:FF:000055">
    <property type="entry name" value="Proteasome subunit alpha type"/>
    <property type="match status" value="1"/>
</dbReference>
<dbReference type="GO" id="GO:0005634">
    <property type="term" value="C:nucleus"/>
    <property type="evidence" value="ECO:0007669"/>
    <property type="project" value="UniProtKB-SubCell"/>
</dbReference>
<proteinExistence type="evidence at protein level"/>
<evidence type="ECO:0000256" key="6">
    <source>
        <dbReference type="ARBA" id="ARBA00023242"/>
    </source>
</evidence>
<evidence type="ECO:0000313" key="11">
    <source>
        <dbReference type="EnsemblPlants" id="Zm00001eb327410_P003"/>
    </source>
</evidence>
<dbReference type="InterPro" id="IPR000426">
    <property type="entry name" value="Proteasome_asu_N"/>
</dbReference>
<evidence type="ECO:0000256" key="2">
    <source>
        <dbReference type="ARBA" id="ARBA00004123"/>
    </source>
</evidence>
<dbReference type="OrthoDB" id="431557at2759"/>
<dbReference type="KEGG" id="zma:100283940"/>
<dbReference type="Gene3D" id="3.60.20.10">
    <property type="entry name" value="Glutamine Phosphoribosylpyrophosphate, subunit 1, domain 1"/>
    <property type="match status" value="1"/>
</dbReference>
<evidence type="ECO:0000256" key="7">
    <source>
        <dbReference type="ARBA" id="ARBA00026071"/>
    </source>
</evidence>
<reference evidence="10" key="1">
    <citation type="journal article" date="2009" name="Plant Mol. Biol.">
        <title>Insights into corn genes derived from large-scale cDNA sequencing.</title>
        <authorList>
            <person name="Alexandrov N.N."/>
            <person name="Brover V.V."/>
            <person name="Freidin S."/>
            <person name="Troukhan M.E."/>
            <person name="Tatarinova T.V."/>
            <person name="Zhang H."/>
            <person name="Swaller T.J."/>
            <person name="Lu Y.P."/>
            <person name="Bouck J."/>
            <person name="Flavell R.B."/>
            <person name="Feldmann K.A."/>
        </authorList>
    </citation>
    <scope>NUCLEOTIDE SEQUENCE</scope>
</reference>
<evidence type="ECO:0000313" key="10">
    <source>
        <dbReference type="EMBL" id="ACG38611.1"/>
    </source>
</evidence>
<dbReference type="EMBL" id="EU966493">
    <property type="protein sequence ID" value="ACG38611.1"/>
    <property type="molecule type" value="mRNA"/>
</dbReference>
<dbReference type="GO" id="GO:0019773">
    <property type="term" value="C:proteasome core complex, alpha-subunit complex"/>
    <property type="evidence" value="ECO:0007669"/>
    <property type="project" value="UniProtKB-UniRule"/>
</dbReference>
<dbReference type="InterPro" id="IPR029055">
    <property type="entry name" value="Ntn_hydrolases_N"/>
</dbReference>
<evidence type="ECO:0000259" key="9">
    <source>
        <dbReference type="SMART" id="SM00948"/>
    </source>
</evidence>
<evidence type="ECO:0000313" key="12">
    <source>
        <dbReference type="Proteomes" id="UP000007305"/>
    </source>
</evidence>
<protein>
    <submittedName>
        <fullName evidence="10">Proteasome subunit alpha type 6</fullName>
    </submittedName>
</protein>
<dbReference type="HOGENOM" id="CLU_035750_9_0_1"/>
<dbReference type="PANTHER" id="PTHR11599">
    <property type="entry name" value="PROTEASOME SUBUNIT ALPHA/BETA"/>
    <property type="match status" value="1"/>
</dbReference>
<evidence type="ECO:0000256" key="5">
    <source>
        <dbReference type="ARBA" id="ARBA00022942"/>
    </source>
</evidence>
<dbReference type="EnsemblPlants" id="Zm00001eb327410_T003">
    <property type="protein sequence ID" value="Zm00001eb327410_P003"/>
    <property type="gene ID" value="Zm00001eb327410"/>
</dbReference>
<name>B6TNC8_MAIZE</name>
<dbReference type="MEROPS" id="T01.971"/>
<accession>B6TNC8</accession>
<keyword evidence="4" id="KW-0963">Cytoplasm</keyword>
<reference evidence="11" key="4">
    <citation type="submission" date="2021-05" db="UniProtKB">
        <authorList>
            <consortium name="EnsemblPlants"/>
        </authorList>
    </citation>
    <scope>IDENTIFICATION</scope>
    <source>
        <strain evidence="11">cv. B73</strain>
    </source>
</reference>
<dbReference type="GO" id="GO:0005737">
    <property type="term" value="C:cytoplasm"/>
    <property type="evidence" value="ECO:0007669"/>
    <property type="project" value="UniProtKB-SubCell"/>
</dbReference>
<keyword evidence="6" id="KW-0539">Nucleus</keyword>
<gene>
    <name evidence="11" type="primary">LOC100283940</name>
</gene>